<sequence length="328" mass="36627">MKFHNKKKKSSRGRAKWHALMTIIAVLMVVGTGCSVGFGQNSRKNWEKNIAQETVQVEGLEGEYTLLFLTDTHVVIKDSEVSAQEAEDQESRYPMFVNAEGVPAEEQFPEWIQYANEKKVDAVLLGGDIIDSPSEANLQWLKEQLEALDMPYLYINGNHDWTYPWEYMTDMGRERYLPLLEPFMQGNTAFQRLNLGGLVILGIDDSTNQVDAQALDRYREALMDNRPVIVMAHVPFMTQSALSKAVEAWNSPVVIGAGNFGGIYPNEESEKFISLTTAADSPVELVLAGHVHFYDRDVIEGEKNVPQVVGAAGYQGNAVLIHITGTEN</sequence>
<dbReference type="Proteomes" id="UP000236311">
    <property type="component" value="Unassembled WGS sequence"/>
</dbReference>
<accession>A0A2K4ZA11</accession>
<protein>
    <submittedName>
        <fullName evidence="2">Calcineurin-like phosphoesterase</fullName>
    </submittedName>
</protein>
<dbReference type="PROSITE" id="PS51257">
    <property type="entry name" value="PROKAR_LIPOPROTEIN"/>
    <property type="match status" value="1"/>
</dbReference>
<feature type="domain" description="Calcineurin-like phosphoesterase" evidence="1">
    <location>
        <begin position="65"/>
        <end position="293"/>
    </location>
</feature>
<dbReference type="RefSeq" id="WP_172454892.1">
    <property type="nucleotide sequence ID" value="NZ_JANJZD010000008.1"/>
</dbReference>
<evidence type="ECO:0000313" key="3">
    <source>
        <dbReference type="Proteomes" id="UP000236311"/>
    </source>
</evidence>
<dbReference type="InterPro" id="IPR051158">
    <property type="entry name" value="Metallophosphoesterase_sf"/>
</dbReference>
<dbReference type="PANTHER" id="PTHR31302">
    <property type="entry name" value="TRANSMEMBRANE PROTEIN WITH METALLOPHOSPHOESTERASE DOMAIN-RELATED"/>
    <property type="match status" value="1"/>
</dbReference>
<dbReference type="PANTHER" id="PTHR31302:SF0">
    <property type="entry name" value="TRANSMEMBRANE PROTEIN WITH METALLOPHOSPHOESTERASE DOMAIN"/>
    <property type="match status" value="1"/>
</dbReference>
<proteinExistence type="predicted"/>
<keyword evidence="3" id="KW-1185">Reference proteome</keyword>
<dbReference type="InterPro" id="IPR004843">
    <property type="entry name" value="Calcineurin-like_PHP"/>
</dbReference>
<dbReference type="Pfam" id="PF00149">
    <property type="entry name" value="Metallophos"/>
    <property type="match status" value="1"/>
</dbReference>
<dbReference type="GO" id="GO:0016787">
    <property type="term" value="F:hydrolase activity"/>
    <property type="evidence" value="ECO:0007669"/>
    <property type="project" value="InterPro"/>
</dbReference>
<gene>
    <name evidence="2" type="ORF">AMURIS_00010</name>
</gene>
<dbReference type="EMBL" id="OFSM01000001">
    <property type="protein sequence ID" value="SOY27306.1"/>
    <property type="molecule type" value="Genomic_DNA"/>
</dbReference>
<dbReference type="AlphaFoldDB" id="A0A2K4ZA11"/>
<reference evidence="2 3" key="1">
    <citation type="submission" date="2018-01" db="EMBL/GenBank/DDBJ databases">
        <authorList>
            <person name="Gaut B.S."/>
            <person name="Morton B.R."/>
            <person name="Clegg M.T."/>
            <person name="Duvall M.R."/>
        </authorList>
    </citation>
    <scope>NUCLEOTIDE SEQUENCE [LARGE SCALE GENOMIC DNA]</scope>
    <source>
        <strain evidence="2">GP69</strain>
    </source>
</reference>
<dbReference type="Gene3D" id="3.60.21.10">
    <property type="match status" value="1"/>
</dbReference>
<dbReference type="InterPro" id="IPR029052">
    <property type="entry name" value="Metallo-depent_PP-like"/>
</dbReference>
<evidence type="ECO:0000259" key="1">
    <source>
        <dbReference type="Pfam" id="PF00149"/>
    </source>
</evidence>
<dbReference type="SUPFAM" id="SSF56300">
    <property type="entry name" value="Metallo-dependent phosphatases"/>
    <property type="match status" value="1"/>
</dbReference>
<organism evidence="2 3">
    <name type="scientific">Acetatifactor muris</name>
    <dbReference type="NCBI Taxonomy" id="879566"/>
    <lineage>
        <taxon>Bacteria</taxon>
        <taxon>Bacillati</taxon>
        <taxon>Bacillota</taxon>
        <taxon>Clostridia</taxon>
        <taxon>Lachnospirales</taxon>
        <taxon>Lachnospiraceae</taxon>
        <taxon>Acetatifactor</taxon>
    </lineage>
</organism>
<name>A0A2K4ZA11_9FIRM</name>
<evidence type="ECO:0000313" key="2">
    <source>
        <dbReference type="EMBL" id="SOY27306.1"/>
    </source>
</evidence>